<dbReference type="InterPro" id="IPR050368">
    <property type="entry name" value="ClC-type_chloride_channel"/>
</dbReference>
<dbReference type="Pfam" id="PF00654">
    <property type="entry name" value="Voltage_CLC"/>
    <property type="match status" value="1"/>
</dbReference>
<organism evidence="6 7">
    <name type="scientific">Rurimicrobium arvi</name>
    <dbReference type="NCBI Taxonomy" id="2049916"/>
    <lineage>
        <taxon>Bacteria</taxon>
        <taxon>Pseudomonadati</taxon>
        <taxon>Bacteroidota</taxon>
        <taxon>Chitinophagia</taxon>
        <taxon>Chitinophagales</taxon>
        <taxon>Chitinophagaceae</taxon>
        <taxon>Rurimicrobium</taxon>
    </lineage>
</organism>
<evidence type="ECO:0000256" key="5">
    <source>
        <dbReference type="SAM" id="Phobius"/>
    </source>
</evidence>
<evidence type="ECO:0000313" key="6">
    <source>
        <dbReference type="EMBL" id="GAA4451676.1"/>
    </source>
</evidence>
<comment type="subcellular location">
    <subcellularLocation>
        <location evidence="1">Membrane</location>
        <topology evidence="1">Multi-pass membrane protein</topology>
    </subcellularLocation>
</comment>
<keyword evidence="3 5" id="KW-1133">Transmembrane helix</keyword>
<dbReference type="InterPro" id="IPR001807">
    <property type="entry name" value="ClC"/>
</dbReference>
<feature type="transmembrane region" description="Helical" evidence="5">
    <location>
        <begin position="147"/>
        <end position="177"/>
    </location>
</feature>
<dbReference type="Gene3D" id="1.10.3080.10">
    <property type="entry name" value="Clc chloride channel"/>
    <property type="match status" value="1"/>
</dbReference>
<feature type="transmembrane region" description="Helical" evidence="5">
    <location>
        <begin position="21"/>
        <end position="42"/>
    </location>
</feature>
<dbReference type="EMBL" id="BAABEZ010000013">
    <property type="protein sequence ID" value="GAA4451676.1"/>
    <property type="molecule type" value="Genomic_DNA"/>
</dbReference>
<dbReference type="SUPFAM" id="SSF81340">
    <property type="entry name" value="Clc chloride channel"/>
    <property type="match status" value="1"/>
</dbReference>
<keyword evidence="7" id="KW-1185">Reference proteome</keyword>
<comment type="caution">
    <text evidence="6">The sequence shown here is derived from an EMBL/GenBank/DDBJ whole genome shotgun (WGS) entry which is preliminary data.</text>
</comment>
<protein>
    <submittedName>
        <fullName evidence="6">Voltage-gated chloride channel family protein</fullName>
    </submittedName>
</protein>
<feature type="transmembrane region" description="Helical" evidence="5">
    <location>
        <begin position="388"/>
        <end position="408"/>
    </location>
</feature>
<dbReference type="PANTHER" id="PTHR43427:SF12">
    <property type="entry name" value="CHLORIDE TRANSPORTER"/>
    <property type="match status" value="1"/>
</dbReference>
<sequence length="423" mass="45374">MNSDSKPLTLTESISYTFRRMLRSIPVAAITGTLVAVFLWSLDKVTDIRLHHAWLLYLLPFAGIAIHLLYKAWGKESESGNNLIIDEIHRPDKGVPPRMAPLILVSTVITHLFGGSAGREGTAVQIGGSMAQWIGNRLKVPADEIHMILICGIAAGFGAVFGTPFAGAVFAVEVLAIGTTSYRKILPPLFAAVLADYVCSTWGIHHTVYPIRKAIGGQNLYLCAMALLMGAASGLCGTLFARIAHHVKHLSHRFIPGPAWLIPFCGGIIIVLLSLLLHTSDYLGLGVYPQHPGGVSVVNAFKEGGAGGFSWWWKMLFTAITLGTGFKGGEVTPLFFIGATLGNTIATLAGVPVDLFAGLGFIAVFAGATNTPVACTIMGIELFGPEYALYYTLACFAAYYCSGHKGIYTAQRIHKHKYGKRIA</sequence>
<dbReference type="PANTHER" id="PTHR43427">
    <property type="entry name" value="CHLORIDE CHANNEL PROTEIN CLC-E"/>
    <property type="match status" value="1"/>
</dbReference>
<feature type="transmembrane region" description="Helical" evidence="5">
    <location>
        <begin position="260"/>
        <end position="277"/>
    </location>
</feature>
<keyword evidence="2 5" id="KW-0812">Transmembrane</keyword>
<dbReference type="RefSeq" id="WP_344823228.1">
    <property type="nucleotide sequence ID" value="NZ_BAABEZ010000013.1"/>
</dbReference>
<feature type="transmembrane region" description="Helical" evidence="5">
    <location>
        <begin position="189"/>
        <end position="208"/>
    </location>
</feature>
<name>A0ABP8MLR0_9BACT</name>
<evidence type="ECO:0000256" key="4">
    <source>
        <dbReference type="ARBA" id="ARBA00023136"/>
    </source>
</evidence>
<reference evidence="7" key="1">
    <citation type="journal article" date="2019" name="Int. J. Syst. Evol. Microbiol.">
        <title>The Global Catalogue of Microorganisms (GCM) 10K type strain sequencing project: providing services to taxonomists for standard genome sequencing and annotation.</title>
        <authorList>
            <consortium name="The Broad Institute Genomics Platform"/>
            <consortium name="The Broad Institute Genome Sequencing Center for Infectious Disease"/>
            <person name="Wu L."/>
            <person name="Ma J."/>
        </authorList>
    </citation>
    <scope>NUCLEOTIDE SEQUENCE [LARGE SCALE GENOMIC DNA]</scope>
    <source>
        <strain evidence="7">JCM 31921</strain>
    </source>
</reference>
<feature type="transmembrane region" description="Helical" evidence="5">
    <location>
        <begin position="220"/>
        <end position="240"/>
    </location>
</feature>
<evidence type="ECO:0000256" key="3">
    <source>
        <dbReference type="ARBA" id="ARBA00022989"/>
    </source>
</evidence>
<dbReference type="InterPro" id="IPR014743">
    <property type="entry name" value="Cl-channel_core"/>
</dbReference>
<evidence type="ECO:0000313" key="7">
    <source>
        <dbReference type="Proteomes" id="UP001501410"/>
    </source>
</evidence>
<gene>
    <name evidence="6" type="ORF">GCM10023092_09440</name>
</gene>
<dbReference type="CDD" id="cd03682">
    <property type="entry name" value="ClC_sycA_like"/>
    <property type="match status" value="1"/>
</dbReference>
<evidence type="ECO:0000256" key="1">
    <source>
        <dbReference type="ARBA" id="ARBA00004141"/>
    </source>
</evidence>
<dbReference type="PRINTS" id="PR00762">
    <property type="entry name" value="CLCHANNEL"/>
</dbReference>
<accession>A0ABP8MLR0</accession>
<evidence type="ECO:0000256" key="2">
    <source>
        <dbReference type="ARBA" id="ARBA00022692"/>
    </source>
</evidence>
<proteinExistence type="predicted"/>
<feature type="transmembrane region" description="Helical" evidence="5">
    <location>
        <begin position="54"/>
        <end position="73"/>
    </location>
</feature>
<feature type="transmembrane region" description="Helical" evidence="5">
    <location>
        <begin position="345"/>
        <end position="368"/>
    </location>
</feature>
<keyword evidence="4 5" id="KW-0472">Membrane</keyword>
<dbReference type="Proteomes" id="UP001501410">
    <property type="component" value="Unassembled WGS sequence"/>
</dbReference>